<reference evidence="9 10" key="1">
    <citation type="submission" date="2024-07" db="EMBL/GenBank/DDBJ databases">
        <authorList>
            <person name="Thanompreechachai J."/>
            <person name="Duangmal K."/>
        </authorList>
    </citation>
    <scope>NUCLEOTIDE SEQUENCE [LARGE SCALE GENOMIC DNA]</scope>
    <source>
        <strain evidence="9 10">KCTC 19886</strain>
    </source>
</reference>
<feature type="domain" description="Methyl-accepting transducer" evidence="7">
    <location>
        <begin position="302"/>
        <end position="517"/>
    </location>
</feature>
<dbReference type="EMBL" id="JBFNQN010000018">
    <property type="protein sequence ID" value="MEW9267486.1"/>
    <property type="molecule type" value="Genomic_DNA"/>
</dbReference>
<dbReference type="PROSITE" id="PS50885">
    <property type="entry name" value="HAMP"/>
    <property type="match status" value="1"/>
</dbReference>
<dbReference type="RefSeq" id="WP_367640854.1">
    <property type="nucleotide sequence ID" value="NZ_JBFNQN010000018.1"/>
</dbReference>
<dbReference type="Gene3D" id="1.10.287.950">
    <property type="entry name" value="Methyl-accepting chemotaxis protein"/>
    <property type="match status" value="1"/>
</dbReference>
<sequence length="546" mass="57047">MSLEGVAGATDDLTVMNSVASRLRAAFGALTACTIICGGTGLWALHDLSDRAATQRDISQQVRNAHQVEYFNTDASGWQAYVFSQAVMDGVESLDVDTDSIDGLAQSGREGSAVLDSFNTSVLTTAEGQLLLQVRQQWDQYFQQTDQLVALTRQGTPEAFRQAYEVLNGPLDTSWAQLNKTTKQLTDSLDQRSRAGQAASETAEKRLQLILLITTLVAVLLAAVTAPLVTRSITRRLSRVVTVVRGLAEGRLDQRAEVGRLDEIGVLARATNESLDTFSTLVRDLTEDARSLTGSVTGLHLSAAHLTKEAARTSAATVEVAGTTDRMNNDIATVAAAGEEMTAAIQSISESTASASQVADDAVRAAGEAEVTISRLGASSREIGEVVKMITSIAEQTNLLALNATIEAARAGELGKGFAVVAGEVKDLALQTARATEEITAKVGATQVDAEAAGAALRGIGEVISRVDVLQATIAAAVEEQAATTAEMVRNVTSVALASDEIAGTVAEVATTAEGTTRAAVDAQQVAGQVGAVAQSLERAVATFTL</sequence>
<dbReference type="InterPro" id="IPR024478">
    <property type="entry name" value="HlyB_4HB_MCP"/>
</dbReference>
<dbReference type="PANTHER" id="PTHR32089:SF112">
    <property type="entry name" value="LYSOZYME-LIKE PROTEIN-RELATED"/>
    <property type="match status" value="1"/>
</dbReference>
<evidence type="ECO:0000256" key="1">
    <source>
        <dbReference type="ARBA" id="ARBA00022692"/>
    </source>
</evidence>
<evidence type="ECO:0000256" key="2">
    <source>
        <dbReference type="ARBA" id="ARBA00022989"/>
    </source>
</evidence>
<evidence type="ECO:0000256" key="6">
    <source>
        <dbReference type="SAM" id="Phobius"/>
    </source>
</evidence>
<evidence type="ECO:0000256" key="3">
    <source>
        <dbReference type="ARBA" id="ARBA00023224"/>
    </source>
</evidence>
<feature type="transmembrane region" description="Helical" evidence="6">
    <location>
        <begin position="209"/>
        <end position="229"/>
    </location>
</feature>
<dbReference type="Pfam" id="PF00672">
    <property type="entry name" value="HAMP"/>
    <property type="match status" value="1"/>
</dbReference>
<dbReference type="InterPro" id="IPR004089">
    <property type="entry name" value="MCPsignal_dom"/>
</dbReference>
<evidence type="ECO:0000259" key="8">
    <source>
        <dbReference type="PROSITE" id="PS50885"/>
    </source>
</evidence>
<feature type="domain" description="HAMP" evidence="8">
    <location>
        <begin position="231"/>
        <end position="283"/>
    </location>
</feature>
<comment type="caution">
    <text evidence="9">The sequence shown here is derived from an EMBL/GenBank/DDBJ whole genome shotgun (WGS) entry which is preliminary data.</text>
</comment>
<feature type="transmembrane region" description="Helical" evidence="6">
    <location>
        <begin position="25"/>
        <end position="45"/>
    </location>
</feature>
<gene>
    <name evidence="9" type="ORF">AB1207_22315</name>
</gene>
<evidence type="ECO:0000313" key="10">
    <source>
        <dbReference type="Proteomes" id="UP001555826"/>
    </source>
</evidence>
<dbReference type="PANTHER" id="PTHR32089">
    <property type="entry name" value="METHYL-ACCEPTING CHEMOTAXIS PROTEIN MCPB"/>
    <property type="match status" value="1"/>
</dbReference>
<dbReference type="Pfam" id="PF12729">
    <property type="entry name" value="4HB_MCP_1"/>
    <property type="match status" value="1"/>
</dbReference>
<dbReference type="SMART" id="SM00283">
    <property type="entry name" value="MA"/>
    <property type="match status" value="1"/>
</dbReference>
<dbReference type="Pfam" id="PF00015">
    <property type="entry name" value="MCPsignal"/>
    <property type="match status" value="1"/>
</dbReference>
<evidence type="ECO:0000313" key="9">
    <source>
        <dbReference type="EMBL" id="MEW9267486.1"/>
    </source>
</evidence>
<evidence type="ECO:0000259" key="7">
    <source>
        <dbReference type="PROSITE" id="PS50111"/>
    </source>
</evidence>
<keyword evidence="6" id="KW-0472">Membrane</keyword>
<dbReference type="SMART" id="SM00304">
    <property type="entry name" value="HAMP"/>
    <property type="match status" value="1"/>
</dbReference>
<protein>
    <submittedName>
        <fullName evidence="9">Methyl-accepting chemotaxis protein</fullName>
    </submittedName>
</protein>
<keyword evidence="3 5" id="KW-0807">Transducer</keyword>
<dbReference type="InterPro" id="IPR003660">
    <property type="entry name" value="HAMP_dom"/>
</dbReference>
<proteinExistence type="inferred from homology"/>
<accession>A0ABV3PCX3</accession>
<keyword evidence="1 6" id="KW-0812">Transmembrane</keyword>
<dbReference type="SUPFAM" id="SSF58104">
    <property type="entry name" value="Methyl-accepting chemotaxis protein (MCP) signaling domain"/>
    <property type="match status" value="1"/>
</dbReference>
<dbReference type="CDD" id="cd06225">
    <property type="entry name" value="HAMP"/>
    <property type="match status" value="1"/>
</dbReference>
<dbReference type="Proteomes" id="UP001555826">
    <property type="component" value="Unassembled WGS sequence"/>
</dbReference>
<keyword evidence="10" id="KW-1185">Reference proteome</keyword>
<dbReference type="PROSITE" id="PS50111">
    <property type="entry name" value="CHEMOTAXIS_TRANSDUC_2"/>
    <property type="match status" value="1"/>
</dbReference>
<organism evidence="9 10">
    <name type="scientific">Kineococcus endophyticus</name>
    <dbReference type="NCBI Taxonomy" id="1181883"/>
    <lineage>
        <taxon>Bacteria</taxon>
        <taxon>Bacillati</taxon>
        <taxon>Actinomycetota</taxon>
        <taxon>Actinomycetes</taxon>
        <taxon>Kineosporiales</taxon>
        <taxon>Kineosporiaceae</taxon>
        <taxon>Kineococcus</taxon>
    </lineage>
</organism>
<evidence type="ECO:0000256" key="5">
    <source>
        <dbReference type="PROSITE-ProRule" id="PRU00284"/>
    </source>
</evidence>
<evidence type="ECO:0000256" key="4">
    <source>
        <dbReference type="ARBA" id="ARBA00029447"/>
    </source>
</evidence>
<comment type="similarity">
    <text evidence="4">Belongs to the methyl-accepting chemotaxis (MCP) protein family.</text>
</comment>
<keyword evidence="2 6" id="KW-1133">Transmembrane helix</keyword>
<name>A0ABV3PCX3_9ACTN</name>